<name>A0AAG5DSF0_ANOAO</name>
<reference evidence="1" key="1">
    <citation type="submission" date="2024-04" db="UniProtKB">
        <authorList>
            <consortium name="EnsemblMetazoa"/>
        </authorList>
    </citation>
    <scope>IDENTIFICATION</scope>
    <source>
        <strain evidence="1">EBRO</strain>
    </source>
</reference>
<organism evidence="1 2">
    <name type="scientific">Anopheles atroparvus</name>
    <name type="common">European mosquito</name>
    <dbReference type="NCBI Taxonomy" id="41427"/>
    <lineage>
        <taxon>Eukaryota</taxon>
        <taxon>Metazoa</taxon>
        <taxon>Ecdysozoa</taxon>
        <taxon>Arthropoda</taxon>
        <taxon>Hexapoda</taxon>
        <taxon>Insecta</taxon>
        <taxon>Pterygota</taxon>
        <taxon>Neoptera</taxon>
        <taxon>Endopterygota</taxon>
        <taxon>Diptera</taxon>
        <taxon>Nematocera</taxon>
        <taxon>Culicoidea</taxon>
        <taxon>Culicidae</taxon>
        <taxon>Anophelinae</taxon>
        <taxon>Anopheles</taxon>
    </lineage>
</organism>
<accession>A0AAG5DSF0</accession>
<evidence type="ECO:0000313" key="1">
    <source>
        <dbReference type="EnsemblMetazoa" id="ENSAATROPP013508"/>
    </source>
</evidence>
<protein>
    <submittedName>
        <fullName evidence="1">Uncharacterized protein</fullName>
    </submittedName>
</protein>
<sequence>SANTRRRTTTDQPVSHQQKIDKLSWRHGALPTNVQRISAHNGHQSTLDLAILPNGQDLTDRTTSRPFTVDWTENLQCPSDAISTGAWNLQCPSDSISTGAGNLQCPSERRDCEIFMAINSCQIDQCLHSQQ</sequence>
<proteinExistence type="predicted"/>
<dbReference type="EnsemblMetazoa" id="ENSAATROPT014918">
    <property type="protein sequence ID" value="ENSAATROPP013508"/>
    <property type="gene ID" value="ENSAATROPG012117"/>
</dbReference>
<dbReference type="AlphaFoldDB" id="A0AAG5DSF0"/>
<dbReference type="Proteomes" id="UP000075880">
    <property type="component" value="Unassembled WGS sequence"/>
</dbReference>
<evidence type="ECO:0000313" key="2">
    <source>
        <dbReference type="Proteomes" id="UP000075880"/>
    </source>
</evidence>
<keyword evidence="2" id="KW-1185">Reference proteome</keyword>